<dbReference type="AlphaFoldDB" id="A0A2H0UQ46"/>
<accession>A0A2H0UQ46</accession>
<proteinExistence type="predicted"/>
<evidence type="ECO:0000313" key="2">
    <source>
        <dbReference type="EMBL" id="PIR88513.1"/>
    </source>
</evidence>
<dbReference type="Proteomes" id="UP000229615">
    <property type="component" value="Unassembled WGS sequence"/>
</dbReference>
<keyword evidence="1" id="KW-0472">Membrane</keyword>
<keyword evidence="1" id="KW-1133">Transmembrane helix</keyword>
<organism evidence="2 3">
    <name type="scientific">Candidatus Harrisonbacteria bacterium CG10_big_fil_rev_8_21_14_0_10_44_23</name>
    <dbReference type="NCBI Taxonomy" id="1974585"/>
    <lineage>
        <taxon>Bacteria</taxon>
        <taxon>Candidatus Harrisoniibacteriota</taxon>
    </lineage>
</organism>
<gene>
    <name evidence="2" type="ORF">COU09_01915</name>
</gene>
<dbReference type="EMBL" id="PFBB01000020">
    <property type="protein sequence ID" value="PIR88513.1"/>
    <property type="molecule type" value="Genomic_DNA"/>
</dbReference>
<comment type="caution">
    <text evidence="2">The sequence shown here is derived from an EMBL/GenBank/DDBJ whole genome shotgun (WGS) entry which is preliminary data.</text>
</comment>
<feature type="transmembrane region" description="Helical" evidence="1">
    <location>
        <begin position="89"/>
        <end position="108"/>
    </location>
</feature>
<evidence type="ECO:0000313" key="3">
    <source>
        <dbReference type="Proteomes" id="UP000229615"/>
    </source>
</evidence>
<reference evidence="3" key="1">
    <citation type="submission" date="2017-09" db="EMBL/GenBank/DDBJ databases">
        <title>Depth-based differentiation of microbial function through sediment-hosted aquifers and enrichment of novel symbionts in the deep terrestrial subsurface.</title>
        <authorList>
            <person name="Probst A.J."/>
            <person name="Ladd B."/>
            <person name="Jarett J.K."/>
            <person name="Geller-Mcgrath D.E."/>
            <person name="Sieber C.M.K."/>
            <person name="Emerson J.B."/>
            <person name="Anantharaman K."/>
            <person name="Thomas B.C."/>
            <person name="Malmstrom R."/>
            <person name="Stieglmeier M."/>
            <person name="Klingl A."/>
            <person name="Woyke T."/>
            <person name="Ryan C.M."/>
            <person name="Banfield J.F."/>
        </authorList>
    </citation>
    <scope>NUCLEOTIDE SEQUENCE [LARGE SCALE GENOMIC DNA]</scope>
</reference>
<sequence>MQIISKLGAKPQGGARMRQLSNTWFTRDVARAENRLRQYAVKAVAVAKDPPVSRNASRALLLLVVMLPIITAGCGAGAAIIAAFVCTPIGWIAVAGLAIATVAVLFIYDGNDGDRPNRTGTPGPAPQPEPDTLRFYVENAEKGISDCPIRRIRIKVEGSARYVWAFDAHGPNQPGDEPGSVRFDPKRMSWPRNFHPIFEDGTTASGTHLTGMLVFEDVDGDGIGDRWVKGPVRAQITITFANPDQPEELDLGWQWIEPNTTFVVGWHPTQGARLINTRVDPFGKPFIQEVEGLGGEKVQYYVDDLGVDELGMVLPDGKFIPSNN</sequence>
<keyword evidence="1" id="KW-0812">Transmembrane</keyword>
<feature type="transmembrane region" description="Helical" evidence="1">
    <location>
        <begin position="60"/>
        <end position="83"/>
    </location>
</feature>
<evidence type="ECO:0000256" key="1">
    <source>
        <dbReference type="SAM" id="Phobius"/>
    </source>
</evidence>
<name>A0A2H0UQ46_9BACT</name>
<protein>
    <submittedName>
        <fullName evidence="2">Uncharacterized protein</fullName>
    </submittedName>
</protein>